<evidence type="ECO:0000313" key="4">
    <source>
        <dbReference type="EMBL" id="TLQ39723.1"/>
    </source>
</evidence>
<dbReference type="Gene3D" id="3.20.20.300">
    <property type="entry name" value="Glycoside hydrolase, family 3, N-terminal domain"/>
    <property type="match status" value="1"/>
</dbReference>
<evidence type="ECO:0000256" key="2">
    <source>
        <dbReference type="ARBA" id="ARBA00022801"/>
    </source>
</evidence>
<evidence type="ECO:0000259" key="3">
    <source>
        <dbReference type="SMART" id="SM01217"/>
    </source>
</evidence>
<dbReference type="InterPro" id="IPR002772">
    <property type="entry name" value="Glyco_hydro_3_C"/>
</dbReference>
<evidence type="ECO:0000313" key="5">
    <source>
        <dbReference type="Proteomes" id="UP000306420"/>
    </source>
</evidence>
<dbReference type="GO" id="GO:0005975">
    <property type="term" value="P:carbohydrate metabolic process"/>
    <property type="evidence" value="ECO:0007669"/>
    <property type="project" value="InterPro"/>
</dbReference>
<dbReference type="Pfam" id="PF01915">
    <property type="entry name" value="Glyco_hydro_3_C"/>
    <property type="match status" value="1"/>
</dbReference>
<organism evidence="4 5">
    <name type="scientific">Ruoffia tabacinasalis</name>
    <dbReference type="NCBI Taxonomy" id="87458"/>
    <lineage>
        <taxon>Bacteria</taxon>
        <taxon>Bacillati</taxon>
        <taxon>Bacillota</taxon>
        <taxon>Bacilli</taxon>
        <taxon>Lactobacillales</taxon>
        <taxon>Aerococcaceae</taxon>
        <taxon>Ruoffia</taxon>
    </lineage>
</organism>
<dbReference type="InterPro" id="IPR001764">
    <property type="entry name" value="Glyco_hydro_3_N"/>
</dbReference>
<protein>
    <submittedName>
        <fullName evidence="4">Glycosyl hydrolase</fullName>
    </submittedName>
</protein>
<dbReference type="SUPFAM" id="SSF52279">
    <property type="entry name" value="Beta-D-glucan exohydrolase, C-terminal domain"/>
    <property type="match status" value="1"/>
</dbReference>
<dbReference type="OrthoDB" id="9805821at2"/>
<dbReference type="AlphaFoldDB" id="A0A5R9DUZ8"/>
<dbReference type="EMBL" id="VBSP01000051">
    <property type="protein sequence ID" value="TLQ39723.1"/>
    <property type="molecule type" value="Genomic_DNA"/>
</dbReference>
<evidence type="ECO:0000256" key="1">
    <source>
        <dbReference type="ARBA" id="ARBA00005336"/>
    </source>
</evidence>
<dbReference type="Gene3D" id="2.60.40.10">
    <property type="entry name" value="Immunoglobulins"/>
    <property type="match status" value="1"/>
</dbReference>
<comment type="similarity">
    <text evidence="1">Belongs to the glycosyl hydrolase 3 family.</text>
</comment>
<dbReference type="PANTHER" id="PTHR42715:SF10">
    <property type="entry name" value="BETA-GLUCOSIDASE"/>
    <property type="match status" value="1"/>
</dbReference>
<gene>
    <name evidence="4" type="ORF">FEZ33_10450</name>
</gene>
<keyword evidence="2 4" id="KW-0378">Hydrolase</keyword>
<dbReference type="InterPro" id="IPR036881">
    <property type="entry name" value="Glyco_hydro_3_C_sf"/>
</dbReference>
<dbReference type="InterPro" id="IPR017853">
    <property type="entry name" value="GH"/>
</dbReference>
<dbReference type="InterPro" id="IPR036962">
    <property type="entry name" value="Glyco_hydro_3_N_sf"/>
</dbReference>
<dbReference type="InterPro" id="IPR013783">
    <property type="entry name" value="Ig-like_fold"/>
</dbReference>
<dbReference type="FunFam" id="2.60.40.10:FF:000495">
    <property type="entry name" value="Periplasmic beta-glucosidase"/>
    <property type="match status" value="1"/>
</dbReference>
<dbReference type="SMART" id="SM01217">
    <property type="entry name" value="Fn3_like"/>
    <property type="match status" value="1"/>
</dbReference>
<dbReference type="GO" id="GO:0008422">
    <property type="term" value="F:beta-glucosidase activity"/>
    <property type="evidence" value="ECO:0007669"/>
    <property type="project" value="UniProtKB-ARBA"/>
</dbReference>
<dbReference type="InterPro" id="IPR026891">
    <property type="entry name" value="Fn3-like"/>
</dbReference>
<reference evidence="4 5" key="1">
    <citation type="submission" date="2019-05" db="EMBL/GenBank/DDBJ databases">
        <title>The metagenome of a microbial culture collection derived from dairy environment covers the genomic content of the human microbiome.</title>
        <authorList>
            <person name="Roder T."/>
            <person name="Wuthrich D."/>
            <person name="Sattari Z."/>
            <person name="Von Ah U."/>
            <person name="Bar C."/>
            <person name="Ronchi F."/>
            <person name="Macpherson A.J."/>
            <person name="Ganal-Vonarburg S.C."/>
            <person name="Bruggmann R."/>
            <person name="Vergeres G."/>
        </authorList>
    </citation>
    <scope>NUCLEOTIDE SEQUENCE [LARGE SCALE GENOMIC DNA]</scope>
    <source>
        <strain evidence="4 5">FAM 24227</strain>
    </source>
</reference>
<dbReference type="PRINTS" id="PR00133">
    <property type="entry name" value="GLHYDRLASE3"/>
</dbReference>
<comment type="caution">
    <text evidence="4">The sequence shown here is derived from an EMBL/GenBank/DDBJ whole genome shotgun (WGS) entry which is preliminary data.</text>
</comment>
<dbReference type="PANTHER" id="PTHR42715">
    <property type="entry name" value="BETA-GLUCOSIDASE"/>
    <property type="match status" value="1"/>
</dbReference>
<sequence length="808" mass="89974">MKYPNIINKLSLEQKAMLMSGKNTWETWTFEEEGVPSIFLADGPHGIRKQLGSADHLGLNESIQATAFPTAATLANSWDVDLIERVGEALGREAVELGVNVLLGPGMNIKRNPMGGRNFEYFSEDPILTGELASAMIKGIQSNGIAASPKHYAVNSQELRRMSVDSVVDERTLREIYLQGFEIAVETSQPKFLMTSYNPVNGVYANEHEHLLQDILYGEWGYKGAVVTDWGGSNDHVEGVRQGSHLEMPATGRPGALELVEAVQTGRLDESLLDQRVDELLDVLLQIQIPNPGKDSLEEATKKTHHQIAYQAAQESIVLLKNTNQALPLSGKESVAFIGDFLYEARYQGAGSSTVNPTQLDNLIDLKEQYNFSEVQHTRGYRRDGKEDPGLLNEAIDLSKKVDKVVIFMGLTEISESEGIDRTHIRLEKNQLDLVKAIRSVNEHVVIVLSGGSVVELPFADDVDAIIHSYLSGQAGARAILDILTGRCNPSGKLNETYPLTYSDVPNEKYFPGLELTAEYRDGLYVGYRYYDKVEAPVRYPFGHGLSYTRFAYGGLTVEGHRVQVTVSNTGDLAGSEVVQVYVQKASEYVFRPVKELVAFAKVHLEAGESKVVNLELSKHAFEFFNPQNNQWEVEAGAYDILVGASSRDIRLEETVELEGIDAKGLYHQTQFETYFTGKVKEVSAEDFEALLGRPIPESHWDKKAPLTHNDSISQLYYAKSPIGRLVYKVITALIERSNKKGKPNLNLYFNYNMTFRAIQKMTLGMVNHAMVDDILYIVNGHFFSGVGRLVKNYFLNQKVNKAGESND</sequence>
<proteinExistence type="inferred from homology"/>
<dbReference type="InterPro" id="IPR050288">
    <property type="entry name" value="Cellulose_deg_GH3"/>
</dbReference>
<dbReference type="Proteomes" id="UP000306420">
    <property type="component" value="Unassembled WGS sequence"/>
</dbReference>
<accession>A0A5R9DUZ8</accession>
<dbReference type="SUPFAM" id="SSF51445">
    <property type="entry name" value="(Trans)glycosidases"/>
    <property type="match status" value="1"/>
</dbReference>
<dbReference type="RefSeq" id="WP_138405338.1">
    <property type="nucleotide sequence ID" value="NZ_VBSP01000051.1"/>
</dbReference>
<dbReference type="Pfam" id="PF14310">
    <property type="entry name" value="Fn3-like"/>
    <property type="match status" value="1"/>
</dbReference>
<feature type="domain" description="Fibronectin type III-like" evidence="3">
    <location>
        <begin position="577"/>
        <end position="647"/>
    </location>
</feature>
<dbReference type="Pfam" id="PF00933">
    <property type="entry name" value="Glyco_hydro_3"/>
    <property type="match status" value="1"/>
</dbReference>
<dbReference type="Gene3D" id="3.40.50.1700">
    <property type="entry name" value="Glycoside hydrolase family 3 C-terminal domain"/>
    <property type="match status" value="1"/>
</dbReference>
<name>A0A5R9DUZ8_9LACT</name>